<sequence>MEQNDKKVACPKCDNDELQAISDTHGKGASFWKLCLCGILGLCGAGKTKTDHYWVCKNCGNKFKM</sequence>
<dbReference type="EMBL" id="CP158367">
    <property type="protein sequence ID" value="XBX73898.1"/>
    <property type="molecule type" value="Genomic_DNA"/>
</dbReference>
<gene>
    <name evidence="2" type="ORF">PRVXT_001912</name>
</gene>
<dbReference type="AlphaFoldDB" id="A0AAU7VIM4"/>
<accession>A0AAU7VIM4</accession>
<dbReference type="Pfam" id="PF10601">
    <property type="entry name" value="zf-LITAF-like"/>
    <property type="match status" value="1"/>
</dbReference>
<reference evidence="2" key="1">
    <citation type="journal article" date="2013" name="Extremophiles">
        <title>Proteinivorax tanatarense gen. nov., sp. nov., an anaerobic, haloalkaliphilic, proteolytic bacterium isolated from a decaying algal bloom, and proposal of Proteinivoraceae fam. nov.</title>
        <authorList>
            <person name="Kevbrin V."/>
            <person name="Boltyanskaya Y."/>
            <person name="Zhilina T."/>
            <person name="Kolganova T."/>
            <person name="Lavrentjeva E."/>
            <person name="Kuznetsov B."/>
        </authorList>
    </citation>
    <scope>NUCLEOTIDE SEQUENCE</scope>
    <source>
        <strain evidence="2">Z-910T</strain>
    </source>
</reference>
<dbReference type="InterPro" id="IPR006629">
    <property type="entry name" value="LITAF"/>
</dbReference>
<name>A0AAU7VIM4_9FIRM</name>
<reference evidence="2" key="2">
    <citation type="submission" date="2024-06" db="EMBL/GenBank/DDBJ databases">
        <authorList>
            <person name="Petrova K.O."/>
            <person name="Toshchakov S.V."/>
            <person name="Boltjanskaja Y.V."/>
            <person name="Kevbrin V."/>
        </authorList>
    </citation>
    <scope>NUCLEOTIDE SEQUENCE</scope>
    <source>
        <strain evidence="2">Z-910T</strain>
    </source>
</reference>
<protein>
    <submittedName>
        <fullName evidence="2">LITAF-like zinc ribbon domain-containing protein</fullName>
    </submittedName>
</protein>
<organism evidence="2">
    <name type="scientific">Proteinivorax tanatarense</name>
    <dbReference type="NCBI Taxonomy" id="1260629"/>
    <lineage>
        <taxon>Bacteria</taxon>
        <taxon>Bacillati</taxon>
        <taxon>Bacillota</taxon>
        <taxon>Clostridia</taxon>
        <taxon>Eubacteriales</taxon>
        <taxon>Proteinivoracaceae</taxon>
        <taxon>Proteinivorax</taxon>
    </lineage>
</organism>
<evidence type="ECO:0000313" key="2">
    <source>
        <dbReference type="EMBL" id="XBX73898.1"/>
    </source>
</evidence>
<evidence type="ECO:0000259" key="1">
    <source>
        <dbReference type="Pfam" id="PF10601"/>
    </source>
</evidence>
<feature type="domain" description="LITAF" evidence="1">
    <location>
        <begin position="5"/>
        <end position="63"/>
    </location>
</feature>
<dbReference type="RefSeq" id="WP_350342660.1">
    <property type="nucleotide sequence ID" value="NZ_CP158367.1"/>
</dbReference>
<proteinExistence type="predicted"/>